<dbReference type="Proteomes" id="UP000799441">
    <property type="component" value="Unassembled WGS sequence"/>
</dbReference>
<dbReference type="InterPro" id="IPR015943">
    <property type="entry name" value="WD40/YVTN_repeat-like_dom_sf"/>
</dbReference>
<evidence type="ECO:0000313" key="15">
    <source>
        <dbReference type="EMBL" id="KAF2725304.1"/>
    </source>
</evidence>
<dbReference type="EMBL" id="MU003768">
    <property type="protein sequence ID" value="KAF2725304.1"/>
    <property type="molecule type" value="Genomic_DNA"/>
</dbReference>
<dbReference type="Pfam" id="PF07774">
    <property type="entry name" value="EMC1_C"/>
    <property type="match status" value="1"/>
</dbReference>
<dbReference type="InterPro" id="IPR058545">
    <property type="entry name" value="Beta-prop_EMC1_1st"/>
</dbReference>
<keyword evidence="16" id="KW-1185">Reference proteome</keyword>
<dbReference type="SUPFAM" id="SSF50998">
    <property type="entry name" value="Quinoprotein alcohol dehydrogenase-like"/>
    <property type="match status" value="2"/>
</dbReference>
<feature type="transmembrane region" description="Helical" evidence="11">
    <location>
        <begin position="894"/>
        <end position="914"/>
    </location>
</feature>
<accession>A0A9P4QF63</accession>
<keyword evidence="8 11" id="KW-1133">Transmembrane helix</keyword>
<evidence type="ECO:0000256" key="5">
    <source>
        <dbReference type="ARBA" id="ARBA00022692"/>
    </source>
</evidence>
<sequence>MHLPLFAAAATALFSSTAHAVFADEAWNVDYHYALVGEPKESTTFFHQPNPNSRASLIYTLSEEGVLGAVNPKDGILVWRQPLPGREEGEGNYFLRPVQGQETVVSGAGHDIAAWSSADGKLAWTYKAAGLVQDVEILELSDGKEEQGRAKDAIVLSDTGSALVQRVDGSTGAITWHTTLDAGDIPYQVSTSDTQVFAILLHKTMLGYYKIKVVTLDPVDGKKIDEITLSSDNELSSTDTIISVGANSASPVVAWTDASRTVLRVNILGTKSIASFNIDQSSGSVKEVHLHAPYYTNSLAHFLVHYQTSTEHWAEVYHIDLSKNTIKKAYELTKAPGHGTFSTSVSEANVFFSRLTLTSITTHSSASERPIGQFPVQGFSTGSDTEDSAPVHAVSEVSIKEGAVSAIRTALYLSSGDWVLLRNGNPVWQRPEVLASTTTAIFATPKKAELLVHELELEAHSSLVGGYIHRIKRHIEDWEKLPEYLGRLPERITRNLFGTSADKVGRDIFGFHKIIVCATKTGRVVAIDAGAPDKILWSRRLSHIDIVEGLALKLTAPAGDVVNVQAGSGFKASFNATTGQTLPFVSGNELPELSPNDVKFVLKNGKLEASGNSGPVWHFVPAQNERIVDLVSRPVNEPVASIGKVLGDRRVLYKYLNPNLALLTTANDAKQTASCYVLDTVSGSVLWSSTHNGVDLASPITAILSENWFAYSYTSESSGTSPKGHQLVSGEIYESLDANDRGPLTGNQTYSSLQTESQPFTLVHSYQIPEPIAKLTVTQTGQGITSRQLLGVLTDSNSIVGIPQGIIDPRRPVGRDPDKNELAEGLGKYEPVLEFSPKWFLNHQREVIGVKDVITSPALLESTSLVFAYGLDVFGTRLSPSFNFDMLGKDFNKFQMMATVAALFVATLVVAPLVQRKQINTRWQFA</sequence>
<comment type="caution">
    <text evidence="15">The sequence shown here is derived from an EMBL/GenBank/DDBJ whole genome shotgun (WGS) entry which is preliminary data.</text>
</comment>
<dbReference type="Pfam" id="PF25293">
    <property type="entry name" value="Beta-prop_EMC1_N"/>
    <property type="match status" value="1"/>
</dbReference>
<feature type="signal peptide" evidence="12">
    <location>
        <begin position="1"/>
        <end position="20"/>
    </location>
</feature>
<keyword evidence="9 11" id="KW-0472">Membrane</keyword>
<keyword evidence="7" id="KW-0256">Endoplasmic reticulum</keyword>
<dbReference type="Gene3D" id="2.130.10.10">
    <property type="entry name" value="YVTN repeat-like/Quinoprotein amine dehydrogenase"/>
    <property type="match status" value="1"/>
</dbReference>
<evidence type="ECO:0000256" key="12">
    <source>
        <dbReference type="SAM" id="SignalP"/>
    </source>
</evidence>
<evidence type="ECO:0000256" key="6">
    <source>
        <dbReference type="ARBA" id="ARBA00022729"/>
    </source>
</evidence>
<comment type="similarity">
    <text evidence="2">Belongs to the EMC1 family.</text>
</comment>
<comment type="subunit">
    <text evidence="3">Component of the ER membrane protein complex (EMC).</text>
</comment>
<proteinExistence type="inferred from homology"/>
<dbReference type="InterPro" id="IPR026895">
    <property type="entry name" value="EMC1"/>
</dbReference>
<feature type="domain" description="ER membrane protein complex subunit 1 C-terminal" evidence="13">
    <location>
        <begin position="705"/>
        <end position="923"/>
    </location>
</feature>
<evidence type="ECO:0000256" key="7">
    <source>
        <dbReference type="ARBA" id="ARBA00022824"/>
    </source>
</evidence>
<evidence type="ECO:0000256" key="4">
    <source>
        <dbReference type="ARBA" id="ARBA00020824"/>
    </source>
</evidence>
<evidence type="ECO:0000256" key="10">
    <source>
        <dbReference type="ARBA" id="ARBA00023180"/>
    </source>
</evidence>
<dbReference type="OrthoDB" id="28092at2759"/>
<dbReference type="GO" id="GO:0072546">
    <property type="term" value="C:EMC complex"/>
    <property type="evidence" value="ECO:0007669"/>
    <property type="project" value="InterPro"/>
</dbReference>
<evidence type="ECO:0000256" key="2">
    <source>
        <dbReference type="ARBA" id="ARBA00007904"/>
    </source>
</evidence>
<feature type="chain" id="PRO_5040388261" description="ER membrane protein complex subunit 1" evidence="12">
    <location>
        <begin position="21"/>
        <end position="926"/>
    </location>
</feature>
<evidence type="ECO:0000256" key="8">
    <source>
        <dbReference type="ARBA" id="ARBA00022989"/>
    </source>
</evidence>
<keyword evidence="10" id="KW-0325">Glycoprotein</keyword>
<evidence type="ECO:0000256" key="11">
    <source>
        <dbReference type="SAM" id="Phobius"/>
    </source>
</evidence>
<keyword evidence="6 12" id="KW-0732">Signal</keyword>
<feature type="domain" description="EMC1 first beta-propeller" evidence="14">
    <location>
        <begin position="20"/>
        <end position="432"/>
    </location>
</feature>
<organism evidence="15 16">
    <name type="scientific">Polychaeton citri CBS 116435</name>
    <dbReference type="NCBI Taxonomy" id="1314669"/>
    <lineage>
        <taxon>Eukaryota</taxon>
        <taxon>Fungi</taxon>
        <taxon>Dikarya</taxon>
        <taxon>Ascomycota</taxon>
        <taxon>Pezizomycotina</taxon>
        <taxon>Dothideomycetes</taxon>
        <taxon>Dothideomycetidae</taxon>
        <taxon>Capnodiales</taxon>
        <taxon>Capnodiaceae</taxon>
        <taxon>Polychaeton</taxon>
    </lineage>
</organism>
<evidence type="ECO:0000256" key="1">
    <source>
        <dbReference type="ARBA" id="ARBA00004115"/>
    </source>
</evidence>
<dbReference type="PANTHER" id="PTHR21573">
    <property type="entry name" value="ER MEMBRANE PROTEIN COMPLEX SUBUNIT 1"/>
    <property type="match status" value="1"/>
</dbReference>
<evidence type="ECO:0000256" key="3">
    <source>
        <dbReference type="ARBA" id="ARBA00011276"/>
    </source>
</evidence>
<evidence type="ECO:0000259" key="14">
    <source>
        <dbReference type="Pfam" id="PF25293"/>
    </source>
</evidence>
<dbReference type="AlphaFoldDB" id="A0A9P4QF63"/>
<dbReference type="PANTHER" id="PTHR21573:SF0">
    <property type="entry name" value="ER MEMBRANE PROTEIN COMPLEX SUBUNIT 1"/>
    <property type="match status" value="1"/>
</dbReference>
<reference evidence="15" key="1">
    <citation type="journal article" date="2020" name="Stud. Mycol.">
        <title>101 Dothideomycetes genomes: a test case for predicting lifestyles and emergence of pathogens.</title>
        <authorList>
            <person name="Haridas S."/>
            <person name="Albert R."/>
            <person name="Binder M."/>
            <person name="Bloem J."/>
            <person name="Labutti K."/>
            <person name="Salamov A."/>
            <person name="Andreopoulos B."/>
            <person name="Baker S."/>
            <person name="Barry K."/>
            <person name="Bills G."/>
            <person name="Bluhm B."/>
            <person name="Cannon C."/>
            <person name="Castanera R."/>
            <person name="Culley D."/>
            <person name="Daum C."/>
            <person name="Ezra D."/>
            <person name="Gonzalez J."/>
            <person name="Henrissat B."/>
            <person name="Kuo A."/>
            <person name="Liang C."/>
            <person name="Lipzen A."/>
            <person name="Lutzoni F."/>
            <person name="Magnuson J."/>
            <person name="Mondo S."/>
            <person name="Nolan M."/>
            <person name="Ohm R."/>
            <person name="Pangilinan J."/>
            <person name="Park H.-J."/>
            <person name="Ramirez L."/>
            <person name="Alfaro M."/>
            <person name="Sun H."/>
            <person name="Tritt A."/>
            <person name="Yoshinaga Y."/>
            <person name="Zwiers L.-H."/>
            <person name="Turgeon B."/>
            <person name="Goodwin S."/>
            <person name="Spatafora J."/>
            <person name="Crous P."/>
            <person name="Grigoriev I."/>
        </authorList>
    </citation>
    <scope>NUCLEOTIDE SEQUENCE</scope>
    <source>
        <strain evidence="15">CBS 116435</strain>
    </source>
</reference>
<dbReference type="InterPro" id="IPR011047">
    <property type="entry name" value="Quinoprotein_ADH-like_sf"/>
</dbReference>
<gene>
    <name evidence="15" type="ORF">K431DRAFT_281255</name>
</gene>
<evidence type="ECO:0000256" key="9">
    <source>
        <dbReference type="ARBA" id="ARBA00023136"/>
    </source>
</evidence>
<protein>
    <recommendedName>
        <fullName evidence="4">ER membrane protein complex subunit 1</fullName>
    </recommendedName>
</protein>
<name>A0A9P4QF63_9PEZI</name>
<evidence type="ECO:0000259" key="13">
    <source>
        <dbReference type="Pfam" id="PF07774"/>
    </source>
</evidence>
<dbReference type="InterPro" id="IPR011678">
    <property type="entry name" value="EMC1_C"/>
</dbReference>
<comment type="subcellular location">
    <subcellularLocation>
        <location evidence="1">Endoplasmic reticulum membrane</location>
        <topology evidence="1">Single-pass type I membrane protein</topology>
    </subcellularLocation>
</comment>
<keyword evidence="5 11" id="KW-0812">Transmembrane</keyword>
<evidence type="ECO:0000313" key="16">
    <source>
        <dbReference type="Proteomes" id="UP000799441"/>
    </source>
</evidence>
<dbReference type="GO" id="GO:0034975">
    <property type="term" value="P:protein folding in endoplasmic reticulum"/>
    <property type="evidence" value="ECO:0007669"/>
    <property type="project" value="TreeGrafter"/>
</dbReference>